<dbReference type="Gene3D" id="3.90.950.10">
    <property type="match status" value="1"/>
</dbReference>
<keyword evidence="5 10" id="KW-0378">Hydrolase</keyword>
<dbReference type="GO" id="GO:0009117">
    <property type="term" value="P:nucleotide metabolic process"/>
    <property type="evidence" value="ECO:0007669"/>
    <property type="project" value="UniProtKB-KW"/>
</dbReference>
<evidence type="ECO:0000313" key="15">
    <source>
        <dbReference type="Proteomes" id="UP000321425"/>
    </source>
</evidence>
<evidence type="ECO:0000256" key="7">
    <source>
        <dbReference type="ARBA" id="ARBA00023080"/>
    </source>
</evidence>
<comment type="catalytic activity">
    <reaction evidence="9 10">
        <text>XTP + H2O = XMP + diphosphate + H(+)</text>
        <dbReference type="Rhea" id="RHEA:28610"/>
        <dbReference type="ChEBI" id="CHEBI:15377"/>
        <dbReference type="ChEBI" id="CHEBI:15378"/>
        <dbReference type="ChEBI" id="CHEBI:33019"/>
        <dbReference type="ChEBI" id="CHEBI:57464"/>
        <dbReference type="ChEBI" id="CHEBI:61314"/>
        <dbReference type="EC" id="3.6.1.66"/>
    </reaction>
</comment>
<dbReference type="Pfam" id="PF01725">
    <property type="entry name" value="Ham1p_like"/>
    <property type="match status" value="1"/>
</dbReference>
<evidence type="ECO:0000256" key="1">
    <source>
        <dbReference type="ARBA" id="ARBA00008023"/>
    </source>
</evidence>
<keyword evidence="3 10" id="KW-0479">Metal-binding</keyword>
<dbReference type="GO" id="GO:0036220">
    <property type="term" value="F:ITP diphosphatase activity"/>
    <property type="evidence" value="ECO:0007669"/>
    <property type="project" value="UniProtKB-UniRule"/>
</dbReference>
<dbReference type="InterPro" id="IPR002637">
    <property type="entry name" value="RdgB/HAM1"/>
</dbReference>
<dbReference type="GO" id="GO:0046872">
    <property type="term" value="F:metal ion binding"/>
    <property type="evidence" value="ECO:0007669"/>
    <property type="project" value="UniProtKB-KW"/>
</dbReference>
<evidence type="ECO:0000256" key="5">
    <source>
        <dbReference type="ARBA" id="ARBA00022801"/>
    </source>
</evidence>
<comment type="function">
    <text evidence="10">Pyrophosphatase that catalyzes the hydrolysis of nucleoside triphosphates to their monophosphate derivatives, with a high preference for the non-canonical purine nucleotides XTP (xanthosine triphosphate), dITP (deoxyinosine triphosphate) and ITP. Seems to function as a house-cleaning enzyme that removes non-canonical purine nucleotides from the nucleotide pool, thus preventing their incorporation into DNA/RNA and avoiding chromosomal lesions.</text>
</comment>
<evidence type="ECO:0000256" key="8">
    <source>
        <dbReference type="ARBA" id="ARBA00051875"/>
    </source>
</evidence>
<sequence>MDERKTILIATKNKGKAKEFEALFNKKGYRIVTLLDFPDIEDVEETGTTFNENALLKAETIAEKLDTLVLADDSGLVVDALYGQPGVYSARYAGEEKNDAKNNAKLLNALADKNENERQAHFHCSLALAHPGKESLVIEGRLDGEIAGVPRGENGFGYDPLFYLPEKGKTLAECSQVEKNQISHRADALKKLEHHLDDWLNN</sequence>
<comment type="subunit">
    <text evidence="2 10">Homodimer.</text>
</comment>
<comment type="similarity">
    <text evidence="1 10 11">Belongs to the HAM1 NTPase family.</text>
</comment>
<dbReference type="OrthoDB" id="9807456at2"/>
<dbReference type="PANTHER" id="PTHR11067">
    <property type="entry name" value="INOSINE TRIPHOSPHATE PYROPHOSPHATASE/HAM1 PROTEIN"/>
    <property type="match status" value="1"/>
</dbReference>
<feature type="binding site" evidence="10">
    <location>
        <position position="73"/>
    </location>
    <ligand>
        <name>Mg(2+)</name>
        <dbReference type="ChEBI" id="CHEBI:18420"/>
    </ligand>
</feature>
<dbReference type="GO" id="GO:0036222">
    <property type="term" value="F:XTP diphosphatase activity"/>
    <property type="evidence" value="ECO:0007669"/>
    <property type="project" value="UniProtKB-UniRule"/>
</dbReference>
<dbReference type="GO" id="GO:0000166">
    <property type="term" value="F:nucleotide binding"/>
    <property type="evidence" value="ECO:0007669"/>
    <property type="project" value="UniProtKB-KW"/>
</dbReference>
<feature type="binding site" evidence="10">
    <location>
        <position position="44"/>
    </location>
    <ligand>
        <name>Mg(2+)</name>
        <dbReference type="ChEBI" id="CHEBI:18420"/>
    </ligand>
</feature>
<dbReference type="EMBL" id="BJUX01000006">
    <property type="protein sequence ID" value="GEK88732.1"/>
    <property type="molecule type" value="Genomic_DNA"/>
</dbReference>
<evidence type="ECO:0000256" key="11">
    <source>
        <dbReference type="RuleBase" id="RU003781"/>
    </source>
</evidence>
<protein>
    <recommendedName>
        <fullName evidence="10">dITP/XTP pyrophosphatase</fullName>
        <ecNumber evidence="10">3.6.1.66</ecNumber>
    </recommendedName>
    <alternativeName>
        <fullName evidence="10">Non-canonical purine NTP pyrophosphatase</fullName>
    </alternativeName>
    <alternativeName>
        <fullName evidence="10">Non-standard purine NTP pyrophosphatase</fullName>
    </alternativeName>
    <alternativeName>
        <fullName evidence="10">Nucleoside-triphosphate diphosphatase</fullName>
    </alternativeName>
    <alternativeName>
        <fullName evidence="10">Nucleoside-triphosphate pyrophosphatase</fullName>
        <shortName evidence="10">NTPase</shortName>
    </alternativeName>
</protein>
<evidence type="ECO:0000256" key="10">
    <source>
        <dbReference type="HAMAP-Rule" id="MF_01405"/>
    </source>
</evidence>
<dbReference type="GO" id="GO:0005829">
    <property type="term" value="C:cytosol"/>
    <property type="evidence" value="ECO:0007669"/>
    <property type="project" value="TreeGrafter"/>
</dbReference>
<organism evidence="13 14">
    <name type="scientific">Alkalibacterium putridalgicola</name>
    <dbReference type="NCBI Taxonomy" id="426703"/>
    <lineage>
        <taxon>Bacteria</taxon>
        <taxon>Bacillati</taxon>
        <taxon>Bacillota</taxon>
        <taxon>Bacilli</taxon>
        <taxon>Lactobacillales</taxon>
        <taxon>Carnobacteriaceae</taxon>
        <taxon>Alkalibacterium</taxon>
    </lineage>
</organism>
<feature type="binding site" evidence="10">
    <location>
        <position position="74"/>
    </location>
    <ligand>
        <name>substrate</name>
    </ligand>
</feature>
<feature type="active site" description="Proton acceptor" evidence="10">
    <location>
        <position position="73"/>
    </location>
</feature>
<proteinExistence type="inferred from homology"/>
<dbReference type="GO" id="GO:0035870">
    <property type="term" value="F:dITP diphosphatase activity"/>
    <property type="evidence" value="ECO:0007669"/>
    <property type="project" value="UniProtKB-UniRule"/>
</dbReference>
<gene>
    <name evidence="12" type="ORF">APU01nite_07710</name>
    <name evidence="13" type="ORF">SAMN04488100_10855</name>
</gene>
<evidence type="ECO:0000313" key="12">
    <source>
        <dbReference type="EMBL" id="GEK88732.1"/>
    </source>
</evidence>
<evidence type="ECO:0000256" key="6">
    <source>
        <dbReference type="ARBA" id="ARBA00022842"/>
    </source>
</evidence>
<dbReference type="FunFam" id="3.90.950.10:FF:000001">
    <property type="entry name" value="dITP/XTP pyrophosphatase"/>
    <property type="match status" value="1"/>
</dbReference>
<dbReference type="STRING" id="426703.SAMN04488100_10855"/>
<evidence type="ECO:0000256" key="9">
    <source>
        <dbReference type="ARBA" id="ARBA00052017"/>
    </source>
</evidence>
<feature type="binding site" evidence="10">
    <location>
        <begin position="156"/>
        <end position="159"/>
    </location>
    <ligand>
        <name>substrate</name>
    </ligand>
</feature>
<comment type="catalytic activity">
    <reaction evidence="8 10">
        <text>dITP + H2O = dIMP + diphosphate + H(+)</text>
        <dbReference type="Rhea" id="RHEA:28342"/>
        <dbReference type="ChEBI" id="CHEBI:15377"/>
        <dbReference type="ChEBI" id="CHEBI:15378"/>
        <dbReference type="ChEBI" id="CHEBI:33019"/>
        <dbReference type="ChEBI" id="CHEBI:61194"/>
        <dbReference type="ChEBI" id="CHEBI:61382"/>
        <dbReference type="EC" id="3.6.1.66"/>
    </reaction>
</comment>
<dbReference type="AlphaFoldDB" id="A0A1H7SIR2"/>
<reference evidence="12 15" key="2">
    <citation type="submission" date="2019-07" db="EMBL/GenBank/DDBJ databases">
        <title>Whole genome shotgun sequence of Alkalibacterium putridalgicola NBRC 103243.</title>
        <authorList>
            <person name="Hosoyama A."/>
            <person name="Uohara A."/>
            <person name="Ohji S."/>
            <person name="Ichikawa N."/>
        </authorList>
    </citation>
    <scope>NUCLEOTIDE SEQUENCE [LARGE SCALE GENOMIC DNA]</scope>
    <source>
        <strain evidence="12 15">NBRC 103243</strain>
    </source>
</reference>
<dbReference type="Proteomes" id="UP000321425">
    <property type="component" value="Unassembled WGS sequence"/>
</dbReference>
<dbReference type="EMBL" id="FOBL01000008">
    <property type="protein sequence ID" value="SEL72259.1"/>
    <property type="molecule type" value="Genomic_DNA"/>
</dbReference>
<evidence type="ECO:0000313" key="13">
    <source>
        <dbReference type="EMBL" id="SEL72259.1"/>
    </source>
</evidence>
<keyword evidence="15" id="KW-1185">Reference proteome</keyword>
<dbReference type="GO" id="GO:0017111">
    <property type="term" value="F:ribonucleoside triphosphate phosphatase activity"/>
    <property type="evidence" value="ECO:0007669"/>
    <property type="project" value="InterPro"/>
</dbReference>
<dbReference type="EC" id="3.6.1.66" evidence="10"/>
<feature type="binding site" evidence="10">
    <location>
        <begin position="11"/>
        <end position="16"/>
    </location>
    <ligand>
        <name>substrate</name>
    </ligand>
</feature>
<dbReference type="PANTHER" id="PTHR11067:SF9">
    <property type="entry name" value="INOSINE TRIPHOSPHATE PYROPHOSPHATASE"/>
    <property type="match status" value="1"/>
</dbReference>
<keyword evidence="6 10" id="KW-0460">Magnesium</keyword>
<feature type="binding site" evidence="10">
    <location>
        <begin position="184"/>
        <end position="185"/>
    </location>
    <ligand>
        <name>substrate</name>
    </ligand>
</feature>
<evidence type="ECO:0000256" key="4">
    <source>
        <dbReference type="ARBA" id="ARBA00022741"/>
    </source>
</evidence>
<dbReference type="HAMAP" id="MF_01405">
    <property type="entry name" value="Non_canon_purine_NTPase"/>
    <property type="match status" value="1"/>
</dbReference>
<comment type="catalytic activity">
    <reaction evidence="10">
        <text>ITP + H2O = IMP + diphosphate + H(+)</text>
        <dbReference type="Rhea" id="RHEA:29399"/>
        <dbReference type="ChEBI" id="CHEBI:15377"/>
        <dbReference type="ChEBI" id="CHEBI:15378"/>
        <dbReference type="ChEBI" id="CHEBI:33019"/>
        <dbReference type="ChEBI" id="CHEBI:58053"/>
        <dbReference type="ChEBI" id="CHEBI:61402"/>
        <dbReference type="EC" id="3.6.1.66"/>
    </reaction>
</comment>
<dbReference type="InterPro" id="IPR020922">
    <property type="entry name" value="dITP/XTP_pyrophosphatase"/>
</dbReference>
<evidence type="ECO:0000313" key="14">
    <source>
        <dbReference type="Proteomes" id="UP000198548"/>
    </source>
</evidence>
<name>A0A1H7SIR2_9LACT</name>
<dbReference type="NCBIfam" id="NF011397">
    <property type="entry name" value="PRK14822.1"/>
    <property type="match status" value="1"/>
</dbReference>
<keyword evidence="4 10" id="KW-0547">Nucleotide-binding</keyword>
<dbReference type="InterPro" id="IPR029001">
    <property type="entry name" value="ITPase-like_fam"/>
</dbReference>
<feature type="binding site" evidence="10">
    <location>
        <position position="179"/>
    </location>
    <ligand>
        <name>substrate</name>
    </ligand>
</feature>
<dbReference type="Proteomes" id="UP000198548">
    <property type="component" value="Unassembled WGS sequence"/>
</dbReference>
<evidence type="ECO:0000256" key="2">
    <source>
        <dbReference type="ARBA" id="ARBA00011738"/>
    </source>
</evidence>
<reference evidence="13 14" key="1">
    <citation type="submission" date="2016-10" db="EMBL/GenBank/DDBJ databases">
        <authorList>
            <person name="de Groot N.N."/>
        </authorList>
    </citation>
    <scope>NUCLEOTIDE SEQUENCE [LARGE SCALE GENOMIC DNA]</scope>
    <source>
        <strain evidence="13 14">DSM 19182</strain>
    </source>
</reference>
<keyword evidence="7 10" id="KW-0546">Nucleotide metabolism</keyword>
<accession>A0A1H7SIR2</accession>
<dbReference type="GO" id="GO:0009146">
    <property type="term" value="P:purine nucleoside triphosphate catabolic process"/>
    <property type="evidence" value="ECO:0007669"/>
    <property type="project" value="UniProtKB-UniRule"/>
</dbReference>
<dbReference type="SUPFAM" id="SSF52972">
    <property type="entry name" value="ITPase-like"/>
    <property type="match status" value="1"/>
</dbReference>
<dbReference type="NCBIfam" id="TIGR00042">
    <property type="entry name" value="RdgB/HAM1 family non-canonical purine NTP pyrophosphatase"/>
    <property type="match status" value="1"/>
</dbReference>
<dbReference type="CDD" id="cd00515">
    <property type="entry name" value="HAM1"/>
    <property type="match status" value="1"/>
</dbReference>
<evidence type="ECO:0000256" key="3">
    <source>
        <dbReference type="ARBA" id="ARBA00022723"/>
    </source>
</evidence>
<comment type="cofactor">
    <cofactor evidence="10">
        <name>Mg(2+)</name>
        <dbReference type="ChEBI" id="CHEBI:18420"/>
    </cofactor>
    <text evidence="10">Binds 1 Mg(2+) ion per subunit.</text>
</comment>